<dbReference type="Pfam" id="PF05552">
    <property type="entry name" value="MS_channel_1st_1"/>
    <property type="match status" value="1"/>
</dbReference>
<evidence type="ECO:0000256" key="3">
    <source>
        <dbReference type="ARBA" id="ARBA00022475"/>
    </source>
</evidence>
<evidence type="ECO:0000256" key="5">
    <source>
        <dbReference type="ARBA" id="ARBA00022989"/>
    </source>
</evidence>
<dbReference type="RefSeq" id="WP_087202603.1">
    <property type="nucleotide sequence ID" value="NZ_CP173660.1"/>
</dbReference>
<dbReference type="Gene3D" id="1.10.287.1260">
    <property type="match status" value="1"/>
</dbReference>
<feature type="domain" description="Mechanosensitive ion channel MscS C-terminal" evidence="9">
    <location>
        <begin position="200"/>
        <end position="281"/>
    </location>
</feature>
<evidence type="ECO:0000259" key="10">
    <source>
        <dbReference type="Pfam" id="PF21088"/>
    </source>
</evidence>
<keyword evidence="4 7" id="KW-0812">Transmembrane</keyword>
<dbReference type="Proteomes" id="UP000779049">
    <property type="component" value="Unassembled WGS sequence"/>
</dbReference>
<keyword evidence="6 7" id="KW-0472">Membrane</keyword>
<evidence type="ECO:0000313" key="12">
    <source>
        <dbReference type="Proteomes" id="UP000779049"/>
    </source>
</evidence>
<dbReference type="PANTHER" id="PTHR30221:SF8">
    <property type="entry name" value="SMALL-CONDUCTANCE MECHANOSENSITIVE CHANNEL"/>
    <property type="match status" value="1"/>
</dbReference>
<feature type="transmembrane region" description="Helical" evidence="7">
    <location>
        <begin position="38"/>
        <end position="59"/>
    </location>
</feature>
<evidence type="ECO:0000313" key="11">
    <source>
        <dbReference type="EMBL" id="MBY0759023.1"/>
    </source>
</evidence>
<evidence type="ECO:0000259" key="8">
    <source>
        <dbReference type="Pfam" id="PF00924"/>
    </source>
</evidence>
<dbReference type="Gene3D" id="2.30.30.60">
    <property type="match status" value="1"/>
</dbReference>
<dbReference type="SUPFAM" id="SSF82689">
    <property type="entry name" value="Mechanosensitive channel protein MscS (YggB), C-terminal domain"/>
    <property type="match status" value="1"/>
</dbReference>
<dbReference type="PROSITE" id="PS01246">
    <property type="entry name" value="UPF0003"/>
    <property type="match status" value="1"/>
</dbReference>
<dbReference type="Pfam" id="PF21088">
    <property type="entry name" value="MS_channel_1st"/>
    <property type="match status" value="1"/>
</dbReference>
<comment type="subcellular location">
    <subcellularLocation>
        <location evidence="1">Cell membrane</location>
        <topology evidence="1">Multi-pass membrane protein</topology>
    </subcellularLocation>
</comment>
<dbReference type="InterPro" id="IPR023408">
    <property type="entry name" value="MscS_beta-dom_sf"/>
</dbReference>
<dbReference type="Pfam" id="PF21082">
    <property type="entry name" value="MS_channel_3rd"/>
    <property type="match status" value="1"/>
</dbReference>
<feature type="domain" description="Mechanosensitive ion channel MscS" evidence="8">
    <location>
        <begin position="126"/>
        <end position="192"/>
    </location>
</feature>
<dbReference type="Pfam" id="PF00924">
    <property type="entry name" value="MS_channel_2nd"/>
    <property type="match status" value="1"/>
</dbReference>
<evidence type="ECO:0000256" key="1">
    <source>
        <dbReference type="ARBA" id="ARBA00004651"/>
    </source>
</evidence>
<keyword evidence="3" id="KW-1003">Cell membrane</keyword>
<comment type="similarity">
    <text evidence="2">Belongs to the MscS (TC 1.A.23) family.</text>
</comment>
<organism evidence="11 12">
    <name type="scientific">Sellimonas caecigallum</name>
    <dbReference type="NCBI Taxonomy" id="2592333"/>
    <lineage>
        <taxon>Bacteria</taxon>
        <taxon>Bacillati</taxon>
        <taxon>Bacillota</taxon>
        <taxon>Clostridia</taxon>
        <taxon>Lachnospirales</taxon>
        <taxon>Lachnospiraceae</taxon>
        <taxon>Sellimonas</taxon>
    </lineage>
</organism>
<dbReference type="InterPro" id="IPR049142">
    <property type="entry name" value="MS_channel_1st"/>
</dbReference>
<proteinExistence type="inferred from homology"/>
<dbReference type="InterPro" id="IPR008910">
    <property type="entry name" value="MSC_TM_helix"/>
</dbReference>
<sequence>MYTLLTETMAEDIQKEVTEQTGMAVQFLDENLPKMVDFAFQVVLALVVFFVGRVVINWVRKLVRASIERSNADKGVEQFVDSCLKAGLYVLLILSIIAKFGVDTSSIAALLASGGVAIGLALQGALSNFAGGVLILLLRPFVVGDYIIEHSNNQEGTVKEIQIFYTKLSTVDNKTIVIPNGTLANNSMTNVTEKDLRRLDFYVRIGYEADLKKTEQIVREVLRNDPGVVKDMELDVFVDDLAESYVRLCARAWTKSDEYWPARARILENAKLSMDEAGIAFAGQKMQIVYTQDNVCPDIQKREG</sequence>
<feature type="transmembrane region" description="Helical" evidence="7">
    <location>
        <begin position="107"/>
        <end position="138"/>
    </location>
</feature>
<dbReference type="SUPFAM" id="SSF50182">
    <property type="entry name" value="Sm-like ribonucleoproteins"/>
    <property type="match status" value="1"/>
</dbReference>
<keyword evidence="12" id="KW-1185">Reference proteome</keyword>
<gene>
    <name evidence="11" type="ORF">FLB61_07980</name>
</gene>
<reference evidence="11 12" key="1">
    <citation type="journal article" date="2020" name="New Microbes New Infect">
        <title>Sellimonas caecigallum sp. nov., description and genome sequence of a new member of the Sellimonas genus isolated from the cecum of feral chicken.</title>
        <authorList>
            <person name="Wongkuna S."/>
            <person name="Ghimire S."/>
            <person name="Antony L."/>
            <person name="Chankhamhaengdecha S."/>
            <person name="Janvilisri T."/>
            <person name="Scaria J."/>
        </authorList>
    </citation>
    <scope>NUCLEOTIDE SEQUENCE [LARGE SCALE GENOMIC DNA]</scope>
    <source>
        <strain evidence="11 12">SW451</strain>
    </source>
</reference>
<evidence type="ECO:0000256" key="6">
    <source>
        <dbReference type="ARBA" id="ARBA00023136"/>
    </source>
</evidence>
<evidence type="ECO:0000256" key="7">
    <source>
        <dbReference type="SAM" id="Phobius"/>
    </source>
</evidence>
<protein>
    <submittedName>
        <fullName evidence="11">Mechanosensitive ion channel family protein</fullName>
    </submittedName>
</protein>
<keyword evidence="5 7" id="KW-1133">Transmembrane helix</keyword>
<name>A0ABS7L7F4_9FIRM</name>
<dbReference type="InterPro" id="IPR006686">
    <property type="entry name" value="MscS_channel_CS"/>
</dbReference>
<dbReference type="InterPro" id="IPR049278">
    <property type="entry name" value="MS_channel_C"/>
</dbReference>
<evidence type="ECO:0000256" key="4">
    <source>
        <dbReference type="ARBA" id="ARBA00022692"/>
    </source>
</evidence>
<dbReference type="Gene3D" id="3.30.70.100">
    <property type="match status" value="1"/>
</dbReference>
<dbReference type="InterPro" id="IPR011014">
    <property type="entry name" value="MscS_channel_TM-2"/>
</dbReference>
<dbReference type="SUPFAM" id="SSF82861">
    <property type="entry name" value="Mechanosensitive channel protein MscS (YggB), transmembrane region"/>
    <property type="match status" value="1"/>
</dbReference>
<feature type="transmembrane region" description="Helical" evidence="7">
    <location>
        <begin position="79"/>
        <end position="101"/>
    </location>
</feature>
<evidence type="ECO:0000259" key="9">
    <source>
        <dbReference type="Pfam" id="PF21082"/>
    </source>
</evidence>
<dbReference type="InterPro" id="IPR010920">
    <property type="entry name" value="LSM_dom_sf"/>
</dbReference>
<dbReference type="PANTHER" id="PTHR30221">
    <property type="entry name" value="SMALL-CONDUCTANCE MECHANOSENSITIVE CHANNEL"/>
    <property type="match status" value="1"/>
</dbReference>
<accession>A0ABS7L7F4</accession>
<comment type="caution">
    <text evidence="11">The sequence shown here is derived from an EMBL/GenBank/DDBJ whole genome shotgun (WGS) entry which is preliminary data.</text>
</comment>
<evidence type="ECO:0000256" key="2">
    <source>
        <dbReference type="ARBA" id="ARBA00008017"/>
    </source>
</evidence>
<dbReference type="EMBL" id="VIRV01000010">
    <property type="protein sequence ID" value="MBY0759023.1"/>
    <property type="molecule type" value="Genomic_DNA"/>
</dbReference>
<dbReference type="InterPro" id="IPR045275">
    <property type="entry name" value="MscS_archaea/bacteria_type"/>
</dbReference>
<dbReference type="InterPro" id="IPR011066">
    <property type="entry name" value="MscS_channel_C_sf"/>
</dbReference>
<feature type="domain" description="Mechanosensitive ion channel transmembrane helices 2/3" evidence="10">
    <location>
        <begin position="83"/>
        <end position="123"/>
    </location>
</feature>
<dbReference type="InterPro" id="IPR006685">
    <property type="entry name" value="MscS_channel_2nd"/>
</dbReference>